<dbReference type="Pfam" id="PF11722">
    <property type="entry name" value="zf-TRM13_CCCH"/>
    <property type="match status" value="1"/>
</dbReference>
<dbReference type="GO" id="GO:0008168">
    <property type="term" value="F:methyltransferase activity"/>
    <property type="evidence" value="ECO:0007669"/>
    <property type="project" value="InterPro"/>
</dbReference>
<dbReference type="Proteomes" id="UP001381693">
    <property type="component" value="Unassembled WGS sequence"/>
</dbReference>
<protein>
    <recommendedName>
        <fullName evidence="1">Zinc finger CCCH-type TRM13 domain-containing protein</fullName>
    </recommendedName>
</protein>
<proteinExistence type="predicted"/>
<dbReference type="InterPro" id="IPR021721">
    <property type="entry name" value="Znf_CCCH-type_TRM13"/>
</dbReference>
<reference evidence="2 3" key="1">
    <citation type="submission" date="2023-11" db="EMBL/GenBank/DDBJ databases">
        <title>Halocaridina rubra genome assembly.</title>
        <authorList>
            <person name="Smith C."/>
        </authorList>
    </citation>
    <scope>NUCLEOTIDE SEQUENCE [LARGE SCALE GENOMIC DNA]</scope>
    <source>
        <strain evidence="2">EP-1</strain>
        <tissue evidence="2">Whole</tissue>
    </source>
</reference>
<accession>A0AAN8X7Y5</accession>
<keyword evidence="3" id="KW-1185">Reference proteome</keyword>
<comment type="caution">
    <text evidence="2">The sequence shown here is derived from an EMBL/GenBank/DDBJ whole genome shotgun (WGS) entry which is preliminary data.</text>
</comment>
<feature type="non-terminal residue" evidence="2">
    <location>
        <position position="65"/>
    </location>
</feature>
<dbReference type="AlphaFoldDB" id="A0AAN8X7Y5"/>
<gene>
    <name evidence="2" type="ORF">SK128_021882</name>
</gene>
<evidence type="ECO:0000259" key="1">
    <source>
        <dbReference type="Pfam" id="PF11722"/>
    </source>
</evidence>
<dbReference type="EMBL" id="JAXCGZ010006788">
    <property type="protein sequence ID" value="KAK7079530.1"/>
    <property type="molecule type" value="Genomic_DNA"/>
</dbReference>
<organism evidence="2 3">
    <name type="scientific">Halocaridina rubra</name>
    <name type="common">Hawaiian red shrimp</name>
    <dbReference type="NCBI Taxonomy" id="373956"/>
    <lineage>
        <taxon>Eukaryota</taxon>
        <taxon>Metazoa</taxon>
        <taxon>Ecdysozoa</taxon>
        <taxon>Arthropoda</taxon>
        <taxon>Crustacea</taxon>
        <taxon>Multicrustacea</taxon>
        <taxon>Malacostraca</taxon>
        <taxon>Eumalacostraca</taxon>
        <taxon>Eucarida</taxon>
        <taxon>Decapoda</taxon>
        <taxon>Pleocyemata</taxon>
        <taxon>Caridea</taxon>
        <taxon>Atyoidea</taxon>
        <taxon>Atyidae</taxon>
        <taxon>Halocaridina</taxon>
    </lineage>
</organism>
<feature type="domain" description="Zinc finger CCCH-type TRM13" evidence="1">
    <location>
        <begin position="32"/>
        <end position="59"/>
    </location>
</feature>
<name>A0AAN8X7Y5_HALRR</name>
<evidence type="ECO:0000313" key="2">
    <source>
        <dbReference type="EMBL" id="KAK7079530.1"/>
    </source>
</evidence>
<evidence type="ECO:0000313" key="3">
    <source>
        <dbReference type="Proteomes" id="UP001381693"/>
    </source>
</evidence>
<sequence>MASKKASLLVYNGTQDFFFRPCQSTGMESSKACKFYVQRKKRYCKMLVKDGQQYCGQHLVEEIAE</sequence>